<proteinExistence type="predicted"/>
<dbReference type="HOGENOM" id="CLU_002341_7_0_1"/>
<evidence type="ECO:0000313" key="3">
    <source>
        <dbReference type="Proteomes" id="UP000008782"/>
    </source>
</evidence>
<dbReference type="GeneID" id="24417096"/>
<protein>
    <recommendedName>
        <fullName evidence="1">DUF7791 domain-containing protein</fullName>
    </recommendedName>
</protein>
<dbReference type="AlphaFoldDB" id="E3R0D5"/>
<reference evidence="3" key="1">
    <citation type="journal article" date="2012" name="Nat. Genet.">
        <title>Lifestyle transitions in plant pathogenic Colletotrichum fungi deciphered by genome and transcriptome analyses.</title>
        <authorList>
            <person name="O'Connell R.J."/>
            <person name="Thon M.R."/>
            <person name="Hacquard S."/>
            <person name="Amyotte S.G."/>
            <person name="Kleemann J."/>
            <person name="Torres M.F."/>
            <person name="Damm U."/>
            <person name="Buiate E.A."/>
            <person name="Epstein L."/>
            <person name="Alkan N."/>
            <person name="Altmueller J."/>
            <person name="Alvarado-Balderrama L."/>
            <person name="Bauser C.A."/>
            <person name="Becker C."/>
            <person name="Birren B.W."/>
            <person name="Chen Z."/>
            <person name="Choi J."/>
            <person name="Crouch J.A."/>
            <person name="Duvick J.P."/>
            <person name="Farman M.A."/>
            <person name="Gan P."/>
            <person name="Heiman D."/>
            <person name="Henrissat B."/>
            <person name="Howard R.J."/>
            <person name="Kabbage M."/>
            <person name="Koch C."/>
            <person name="Kracher B."/>
            <person name="Kubo Y."/>
            <person name="Law A.D."/>
            <person name="Lebrun M.-H."/>
            <person name="Lee Y.-H."/>
            <person name="Miyara I."/>
            <person name="Moore N."/>
            <person name="Neumann U."/>
            <person name="Nordstroem K."/>
            <person name="Panaccione D.G."/>
            <person name="Panstruga R."/>
            <person name="Place M."/>
            <person name="Proctor R.H."/>
            <person name="Prusky D."/>
            <person name="Rech G."/>
            <person name="Reinhardt R."/>
            <person name="Rollins J.A."/>
            <person name="Rounsley S."/>
            <person name="Schardl C.L."/>
            <person name="Schwartz D.C."/>
            <person name="Shenoy N."/>
            <person name="Shirasu K."/>
            <person name="Sikhakolli U.R."/>
            <person name="Stueber K."/>
            <person name="Sukno S.A."/>
            <person name="Sweigard J.A."/>
            <person name="Takano Y."/>
            <person name="Takahara H."/>
            <person name="Trail F."/>
            <person name="van der Does H.C."/>
            <person name="Voll L.M."/>
            <person name="Will I."/>
            <person name="Young S."/>
            <person name="Zeng Q."/>
            <person name="Zhang J."/>
            <person name="Zhou S."/>
            <person name="Dickman M.B."/>
            <person name="Schulze-Lefert P."/>
            <person name="Ver Loren van Themaat E."/>
            <person name="Ma L.-J."/>
            <person name="Vaillancourt L.J."/>
        </authorList>
    </citation>
    <scope>NUCLEOTIDE SEQUENCE [LARGE SCALE GENOMIC DNA]</scope>
    <source>
        <strain evidence="3">M1.001 / M2 / FGSC 10212</strain>
    </source>
</reference>
<evidence type="ECO:0000313" key="2">
    <source>
        <dbReference type="EMBL" id="EFQ36573.1"/>
    </source>
</evidence>
<accession>E3R0D5</accession>
<name>E3R0D5_COLGM</name>
<dbReference type="EMBL" id="GG697439">
    <property type="protein sequence ID" value="EFQ36573.1"/>
    <property type="molecule type" value="Genomic_DNA"/>
</dbReference>
<gene>
    <name evidence="2" type="ORF">GLRG_11732</name>
</gene>
<dbReference type="OrthoDB" id="443402at2759"/>
<evidence type="ECO:0000259" key="1">
    <source>
        <dbReference type="Pfam" id="PF25053"/>
    </source>
</evidence>
<feature type="domain" description="DUF7791" evidence="1">
    <location>
        <begin position="179"/>
        <end position="279"/>
    </location>
</feature>
<dbReference type="PANTHER" id="PTHR10039">
    <property type="entry name" value="AMELOGENIN"/>
    <property type="match status" value="1"/>
</dbReference>
<dbReference type="RefSeq" id="XP_008100593.1">
    <property type="nucleotide sequence ID" value="XM_008102402.1"/>
</dbReference>
<dbReference type="VEuPathDB" id="FungiDB:GLRG_11732"/>
<dbReference type="eggNOG" id="ENOG502SHWY">
    <property type="taxonomic scope" value="Eukaryota"/>
</dbReference>
<keyword evidence="3" id="KW-1185">Reference proteome</keyword>
<sequence>MSLFNGRLLRRTEEDLRKMLSLVIAEAEKDNNICLFVGGLDEFSGESKTLMELFQDIISYPKVKLCVSSRPWLVFEDAFRHQPSLKLEDLTYNDILAFVTERLEGNEGFQRLTVREPLYASGLIENIVRKSSGVSLWVNLVVQSLIAGLQHDDRIVDIQKWLDLLPADLEKLYSAILESLDPFYFQHAAEYFRLMEAFDEPPPALIFSFADEDVTYPINLPLKQLTSDEIQVRIETIRRRINSRCKGLLEVAGTKSSTQSVQYLHKTVKDYIGKPAISAKIEGIFKMLLLVSLGW</sequence>
<dbReference type="STRING" id="645133.E3R0D5"/>
<organism evidence="3">
    <name type="scientific">Colletotrichum graminicola (strain M1.001 / M2 / FGSC 10212)</name>
    <name type="common">Maize anthracnose fungus</name>
    <name type="synonym">Glomerella graminicola</name>
    <dbReference type="NCBI Taxonomy" id="645133"/>
    <lineage>
        <taxon>Eukaryota</taxon>
        <taxon>Fungi</taxon>
        <taxon>Dikarya</taxon>
        <taxon>Ascomycota</taxon>
        <taxon>Pezizomycotina</taxon>
        <taxon>Sordariomycetes</taxon>
        <taxon>Hypocreomycetidae</taxon>
        <taxon>Glomerellales</taxon>
        <taxon>Glomerellaceae</taxon>
        <taxon>Colletotrichum</taxon>
        <taxon>Colletotrichum graminicola species complex</taxon>
    </lineage>
</organism>
<dbReference type="InterPro" id="IPR056693">
    <property type="entry name" value="DUF7791"/>
</dbReference>
<dbReference type="Pfam" id="PF25053">
    <property type="entry name" value="DUF7791"/>
    <property type="match status" value="1"/>
</dbReference>
<dbReference type="PANTHER" id="PTHR10039:SF5">
    <property type="entry name" value="NACHT DOMAIN-CONTAINING PROTEIN"/>
    <property type="match status" value="1"/>
</dbReference>
<dbReference type="Proteomes" id="UP000008782">
    <property type="component" value="Unassembled WGS sequence"/>
</dbReference>